<protein>
    <submittedName>
        <fullName evidence="7">Uncharacterized conserved protein YkwD, contains CAP (CSP/antigen 5/PR1) domain</fullName>
    </submittedName>
</protein>
<keyword evidence="8" id="KW-1185">Reference proteome</keyword>
<keyword evidence="4 5" id="KW-0472">Membrane</keyword>
<feature type="domain" description="SCP" evidence="6">
    <location>
        <begin position="211"/>
        <end position="326"/>
    </location>
</feature>
<evidence type="ECO:0000256" key="5">
    <source>
        <dbReference type="SAM" id="Phobius"/>
    </source>
</evidence>
<dbReference type="GO" id="GO:0009403">
    <property type="term" value="P:toxin biosynthetic process"/>
    <property type="evidence" value="ECO:0007669"/>
    <property type="project" value="InterPro"/>
</dbReference>
<name>A0A1T5A3I9_9SPHI</name>
<feature type="transmembrane region" description="Helical" evidence="5">
    <location>
        <begin position="12"/>
        <end position="32"/>
    </location>
</feature>
<dbReference type="PANTHER" id="PTHR31157:SF1">
    <property type="entry name" value="SCP DOMAIN-CONTAINING PROTEIN"/>
    <property type="match status" value="1"/>
</dbReference>
<evidence type="ECO:0000313" key="7">
    <source>
        <dbReference type="EMBL" id="SKB29307.1"/>
    </source>
</evidence>
<dbReference type="AlphaFoldDB" id="A0A1T5A3I9"/>
<dbReference type="Pfam" id="PF00188">
    <property type="entry name" value="CAP"/>
    <property type="match status" value="1"/>
</dbReference>
<feature type="transmembrane region" description="Helical" evidence="5">
    <location>
        <begin position="73"/>
        <end position="93"/>
    </location>
</feature>
<sequence>MCNFKRRAFSFSMNIIDVILIIVVCLAVYSGWTKGFIRSTVELATWLGSFLLAFFVSEYFVRGLQLVNVQGIWIRPILFIILLLACSHFISRLCDNLTDSLSEDAHYHPANKIAGTIPGFISGVVYASLISFFVLSYPMGNLSQRTKDSRLAGVLNQQNEWPGKLLAEMAADIGYYSPNNFTVHTKGAEILSLPFKTSTFSPRPDLEIRMLQLINQERKKAGLQAMNFDKKLADVATKHSSDMLRRGYFSHYTPEGKSPFDRMKKDKVRFIIAGENLALAQTLQSAHEGLMESPVHKANILHLSFGRVGIGILDAGVHGIMVTQNFRN</sequence>
<dbReference type="PANTHER" id="PTHR31157">
    <property type="entry name" value="SCP DOMAIN-CONTAINING PROTEIN"/>
    <property type="match status" value="1"/>
</dbReference>
<evidence type="ECO:0000256" key="1">
    <source>
        <dbReference type="ARBA" id="ARBA00004141"/>
    </source>
</evidence>
<organism evidence="7 8">
    <name type="scientific">Daejeonella lutea</name>
    <dbReference type="NCBI Taxonomy" id="572036"/>
    <lineage>
        <taxon>Bacteria</taxon>
        <taxon>Pseudomonadati</taxon>
        <taxon>Bacteroidota</taxon>
        <taxon>Sphingobacteriia</taxon>
        <taxon>Sphingobacteriales</taxon>
        <taxon>Sphingobacteriaceae</taxon>
        <taxon>Daejeonella</taxon>
    </lineage>
</organism>
<evidence type="ECO:0000256" key="4">
    <source>
        <dbReference type="ARBA" id="ARBA00023136"/>
    </source>
</evidence>
<feature type="transmembrane region" description="Helical" evidence="5">
    <location>
        <begin position="44"/>
        <end position="61"/>
    </location>
</feature>
<keyword evidence="3 5" id="KW-1133">Transmembrane helix</keyword>
<evidence type="ECO:0000256" key="2">
    <source>
        <dbReference type="ARBA" id="ARBA00022692"/>
    </source>
</evidence>
<feature type="transmembrane region" description="Helical" evidence="5">
    <location>
        <begin position="113"/>
        <end position="137"/>
    </location>
</feature>
<dbReference type="Proteomes" id="UP000189981">
    <property type="component" value="Unassembled WGS sequence"/>
</dbReference>
<evidence type="ECO:0000259" key="6">
    <source>
        <dbReference type="Pfam" id="PF00188"/>
    </source>
</evidence>
<dbReference type="SUPFAM" id="SSF55797">
    <property type="entry name" value="PR-1-like"/>
    <property type="match status" value="1"/>
</dbReference>
<dbReference type="EMBL" id="FUYR01000001">
    <property type="protein sequence ID" value="SKB29307.1"/>
    <property type="molecule type" value="Genomic_DNA"/>
</dbReference>
<reference evidence="8" key="1">
    <citation type="submission" date="2017-02" db="EMBL/GenBank/DDBJ databases">
        <authorList>
            <person name="Varghese N."/>
            <person name="Submissions S."/>
        </authorList>
    </citation>
    <scope>NUCLEOTIDE SEQUENCE [LARGE SCALE GENOMIC DNA]</scope>
    <source>
        <strain evidence="8">DSM 22385</strain>
    </source>
</reference>
<dbReference type="Pfam" id="PF02674">
    <property type="entry name" value="Colicin_V"/>
    <property type="match status" value="1"/>
</dbReference>
<evidence type="ECO:0000313" key="8">
    <source>
        <dbReference type="Proteomes" id="UP000189981"/>
    </source>
</evidence>
<proteinExistence type="predicted"/>
<keyword evidence="2 5" id="KW-0812">Transmembrane</keyword>
<dbReference type="STRING" id="572036.SAMN05661099_0254"/>
<dbReference type="CDD" id="cd05379">
    <property type="entry name" value="CAP_bacterial"/>
    <property type="match status" value="1"/>
</dbReference>
<dbReference type="InterPro" id="IPR035940">
    <property type="entry name" value="CAP_sf"/>
</dbReference>
<dbReference type="Gene3D" id="3.40.33.10">
    <property type="entry name" value="CAP"/>
    <property type="match status" value="1"/>
</dbReference>
<comment type="subcellular location">
    <subcellularLocation>
        <location evidence="1">Membrane</location>
        <topology evidence="1">Multi-pass membrane protein</topology>
    </subcellularLocation>
</comment>
<accession>A0A1T5A3I9</accession>
<dbReference type="GO" id="GO:0016020">
    <property type="term" value="C:membrane"/>
    <property type="evidence" value="ECO:0007669"/>
    <property type="project" value="UniProtKB-SubCell"/>
</dbReference>
<gene>
    <name evidence="7" type="ORF">SAMN05661099_0254</name>
</gene>
<dbReference type="InterPro" id="IPR003825">
    <property type="entry name" value="Colicin-V_CvpA"/>
</dbReference>
<dbReference type="InterPro" id="IPR014044">
    <property type="entry name" value="CAP_dom"/>
</dbReference>
<evidence type="ECO:0000256" key="3">
    <source>
        <dbReference type="ARBA" id="ARBA00022989"/>
    </source>
</evidence>